<gene>
    <name evidence="7" type="ORF">BN980_GECA01s05367g</name>
</gene>
<dbReference type="GO" id="GO:0006888">
    <property type="term" value="P:endoplasmic reticulum to Golgi vesicle-mediated transport"/>
    <property type="evidence" value="ECO:0007669"/>
    <property type="project" value="UniProtKB-UniRule"/>
</dbReference>
<dbReference type="PANTHER" id="PTHR23249">
    <property type="entry name" value="TRAFFICKING PROTEIN PARTICLE COMPLEX SUBUNIT"/>
    <property type="match status" value="1"/>
</dbReference>
<dbReference type="GO" id="GO:0030008">
    <property type="term" value="C:TRAPP complex"/>
    <property type="evidence" value="ECO:0007669"/>
    <property type="project" value="UniProtKB-UniRule"/>
</dbReference>
<keyword evidence="1 6" id="KW-0813">Transport</keyword>
<comment type="subunit">
    <text evidence="6">Part of the multisubunit transport protein particle (TRAPP) complex.</text>
</comment>
<comment type="subcellular location">
    <subcellularLocation>
        <location evidence="6">Endoplasmic reticulum</location>
    </subcellularLocation>
    <subcellularLocation>
        <location evidence="6">Golgi apparatus</location>
        <location evidence="6">cis-Golgi network</location>
    </subcellularLocation>
</comment>
<evidence type="ECO:0000256" key="3">
    <source>
        <dbReference type="ARBA" id="ARBA00022892"/>
    </source>
</evidence>
<dbReference type="GO" id="GO:0005794">
    <property type="term" value="C:Golgi apparatus"/>
    <property type="evidence" value="ECO:0007669"/>
    <property type="project" value="UniProtKB-SubCell"/>
</dbReference>
<evidence type="ECO:0000256" key="2">
    <source>
        <dbReference type="ARBA" id="ARBA00022824"/>
    </source>
</evidence>
<keyword evidence="2 6" id="KW-0256">Endoplasmic reticulum</keyword>
<comment type="similarity">
    <text evidence="5">Belongs to the TRAPP small subunits family. BET5 subfamily.</text>
</comment>
<dbReference type="GO" id="GO:0005783">
    <property type="term" value="C:endoplasmic reticulum"/>
    <property type="evidence" value="ECO:0007669"/>
    <property type="project" value="UniProtKB-SubCell"/>
</dbReference>
<evidence type="ECO:0000256" key="1">
    <source>
        <dbReference type="ARBA" id="ARBA00022448"/>
    </source>
</evidence>
<dbReference type="SUPFAM" id="SSF64356">
    <property type="entry name" value="SNARE-like"/>
    <property type="match status" value="1"/>
</dbReference>
<comment type="caution">
    <text evidence="7">The sequence shown here is derived from an EMBL/GenBank/DDBJ whole genome shotgun (WGS) entry which is preliminary data.</text>
</comment>
<evidence type="ECO:0000256" key="4">
    <source>
        <dbReference type="ARBA" id="ARBA00023034"/>
    </source>
</evidence>
<name>A0A0J9X2T6_GEOCN</name>
<sequence length="172" mass="19957">MVFYSFWIFDRHCNCVYSKDWHRDRKDRRPQSISQPDQLNRQGGAFAEFGRVRSAAPAGSAEDDAKLVFGVVFSLRNMTRKLTDEDSFVSYKTSKYRVHYYETPSNLRFVLLTDPGLDNQLVVLKQIYVSYYLEYIVMNPLHPIDTTSSPMLNNEQFVLGLESFLSSLPGFE</sequence>
<dbReference type="SMART" id="SM01399">
    <property type="entry name" value="Sybindin"/>
    <property type="match status" value="1"/>
</dbReference>
<dbReference type="EMBL" id="CCBN010000001">
    <property type="protein sequence ID" value="CDO51383.1"/>
    <property type="molecule type" value="Genomic_DNA"/>
</dbReference>
<keyword evidence="4 6" id="KW-0333">Golgi apparatus</keyword>
<dbReference type="PANTHER" id="PTHR23249:SF16">
    <property type="entry name" value="TRAFFICKING PROTEIN PARTICLE COMPLEX SUBUNIT 1"/>
    <property type="match status" value="1"/>
</dbReference>
<dbReference type="Pfam" id="PF04099">
    <property type="entry name" value="Sybindin"/>
    <property type="match status" value="1"/>
</dbReference>
<reference evidence="7" key="1">
    <citation type="submission" date="2014-03" db="EMBL/GenBank/DDBJ databases">
        <authorList>
            <person name="Casaregola S."/>
        </authorList>
    </citation>
    <scope>NUCLEOTIDE SEQUENCE [LARGE SCALE GENOMIC DNA]</scope>
    <source>
        <strain evidence="7">CLIB 918</strain>
    </source>
</reference>
<keyword evidence="3 6" id="KW-0931">ER-Golgi transport</keyword>
<organism evidence="7 8">
    <name type="scientific">Geotrichum candidum</name>
    <name type="common">Oospora lactis</name>
    <name type="synonym">Dipodascus geotrichum</name>
    <dbReference type="NCBI Taxonomy" id="1173061"/>
    <lineage>
        <taxon>Eukaryota</taxon>
        <taxon>Fungi</taxon>
        <taxon>Dikarya</taxon>
        <taxon>Ascomycota</taxon>
        <taxon>Saccharomycotina</taxon>
        <taxon>Dipodascomycetes</taxon>
        <taxon>Dipodascales</taxon>
        <taxon>Dipodascaceae</taxon>
        <taxon>Geotrichum</taxon>
    </lineage>
</organism>
<dbReference type="Gene3D" id="3.30.450.70">
    <property type="match status" value="1"/>
</dbReference>
<dbReference type="OrthoDB" id="3364529at2759"/>
<protein>
    <recommendedName>
        <fullName evidence="6">Trafficking protein particle complex subunit</fullName>
    </recommendedName>
</protein>
<keyword evidence="8" id="KW-1185">Reference proteome</keyword>
<evidence type="ECO:0000256" key="5">
    <source>
        <dbReference type="ARBA" id="ARBA00038167"/>
    </source>
</evidence>
<dbReference type="AlphaFoldDB" id="A0A0J9X2T6"/>
<dbReference type="STRING" id="1173061.A0A0J9X2T6"/>
<proteinExistence type="inferred from homology"/>
<accession>A0A0J9X2T6</accession>
<evidence type="ECO:0000313" key="8">
    <source>
        <dbReference type="Proteomes" id="UP000242525"/>
    </source>
</evidence>
<dbReference type="InterPro" id="IPR011012">
    <property type="entry name" value="Longin-like_dom_sf"/>
</dbReference>
<evidence type="ECO:0000313" key="7">
    <source>
        <dbReference type="EMBL" id="CDO51383.1"/>
    </source>
</evidence>
<evidence type="ECO:0000256" key="6">
    <source>
        <dbReference type="RuleBase" id="RU366065"/>
    </source>
</evidence>
<dbReference type="CDD" id="cd14855">
    <property type="entry name" value="TRAPPC1_MUM2"/>
    <property type="match status" value="1"/>
</dbReference>
<dbReference type="Proteomes" id="UP000242525">
    <property type="component" value="Unassembled WGS sequence"/>
</dbReference>
<dbReference type="InterPro" id="IPR007233">
    <property type="entry name" value="TRAPPC"/>
</dbReference>